<dbReference type="EMBL" id="BMGY01000024">
    <property type="protein sequence ID" value="GGH87337.1"/>
    <property type="molecule type" value="Genomic_DNA"/>
</dbReference>
<gene>
    <name evidence="1" type="ORF">GCM10011495_26010</name>
</gene>
<proteinExistence type="predicted"/>
<accession>A0ABQ2AAR4</accession>
<evidence type="ECO:0008006" key="3">
    <source>
        <dbReference type="Google" id="ProtNLM"/>
    </source>
</evidence>
<name>A0ABQ2AAR4_9BACT</name>
<dbReference type="Proteomes" id="UP000637774">
    <property type="component" value="Unassembled WGS sequence"/>
</dbReference>
<reference evidence="2" key="1">
    <citation type="journal article" date="2019" name="Int. J. Syst. Evol. Microbiol.">
        <title>The Global Catalogue of Microorganisms (GCM) 10K type strain sequencing project: providing services to taxonomists for standard genome sequencing and annotation.</title>
        <authorList>
            <consortium name="The Broad Institute Genomics Platform"/>
            <consortium name="The Broad Institute Genome Sequencing Center for Infectious Disease"/>
            <person name="Wu L."/>
            <person name="Ma J."/>
        </authorList>
    </citation>
    <scope>NUCLEOTIDE SEQUENCE [LARGE SCALE GENOMIC DNA]</scope>
    <source>
        <strain evidence="2">CGMCC 1.14966</strain>
    </source>
</reference>
<protein>
    <recommendedName>
        <fullName evidence="3">STAS/SEC14 domain-containing protein</fullName>
    </recommendedName>
</protein>
<keyword evidence="2" id="KW-1185">Reference proteome</keyword>
<sequence length="154" mass="17466">MPLTAPKLRHLTELVHTAHDSFGVVAAEYYHCSIERVLYVRWHGHIIGEELIRIAKVGLCLHEQFQPLGLVHDTRGTGGDWGDAAAAAWLGYEWIPELKAKSLSLRGIAFVIDADRPVSYGNAQVLSQIDAQFDFRLFYSPKTAWRWLRQHTMA</sequence>
<evidence type="ECO:0000313" key="1">
    <source>
        <dbReference type="EMBL" id="GGH87337.1"/>
    </source>
</evidence>
<organism evidence="1 2">
    <name type="scientific">Hymenobacter frigidus</name>
    <dbReference type="NCBI Taxonomy" id="1524095"/>
    <lineage>
        <taxon>Bacteria</taxon>
        <taxon>Pseudomonadati</taxon>
        <taxon>Bacteroidota</taxon>
        <taxon>Cytophagia</taxon>
        <taxon>Cytophagales</taxon>
        <taxon>Hymenobacteraceae</taxon>
        <taxon>Hymenobacter</taxon>
    </lineage>
</organism>
<comment type="caution">
    <text evidence="1">The sequence shown here is derived from an EMBL/GenBank/DDBJ whole genome shotgun (WGS) entry which is preliminary data.</text>
</comment>
<dbReference type="RefSeq" id="WP_188562514.1">
    <property type="nucleotide sequence ID" value="NZ_BMGY01000024.1"/>
</dbReference>
<evidence type="ECO:0000313" key="2">
    <source>
        <dbReference type="Proteomes" id="UP000637774"/>
    </source>
</evidence>